<evidence type="ECO:0000313" key="7">
    <source>
        <dbReference type="EMBL" id="RYJ13663.1"/>
    </source>
</evidence>
<dbReference type="Pfam" id="PF01694">
    <property type="entry name" value="Rhomboid"/>
    <property type="match status" value="1"/>
</dbReference>
<feature type="domain" description="Peptidase S54 rhomboid" evidence="6">
    <location>
        <begin position="91"/>
        <end position="249"/>
    </location>
</feature>
<dbReference type="AlphaFoldDB" id="A0A482TI95"/>
<feature type="transmembrane region" description="Helical" evidence="5">
    <location>
        <begin position="173"/>
        <end position="195"/>
    </location>
</feature>
<comment type="subcellular location">
    <subcellularLocation>
        <location evidence="1">Membrane</location>
        <topology evidence="1">Multi-pass membrane protein</topology>
    </subcellularLocation>
</comment>
<keyword evidence="7" id="KW-0378">Hydrolase</keyword>
<protein>
    <submittedName>
        <fullName evidence="7">Rhomboid family intramembrane serine protease</fullName>
    </submittedName>
</protein>
<dbReference type="InterPro" id="IPR035952">
    <property type="entry name" value="Rhomboid-like_sf"/>
</dbReference>
<feature type="transmembrane region" description="Helical" evidence="5">
    <location>
        <begin position="260"/>
        <end position="281"/>
    </location>
</feature>
<feature type="transmembrane region" description="Helical" evidence="5">
    <location>
        <begin position="12"/>
        <end position="31"/>
    </location>
</feature>
<feature type="transmembrane region" description="Helical" evidence="5">
    <location>
        <begin position="332"/>
        <end position="354"/>
    </location>
</feature>
<organism evidence="7 8">
    <name type="scientific">Halogeometricum borinquense</name>
    <dbReference type="NCBI Taxonomy" id="60847"/>
    <lineage>
        <taxon>Archaea</taxon>
        <taxon>Methanobacteriati</taxon>
        <taxon>Methanobacteriota</taxon>
        <taxon>Stenosarchaea group</taxon>
        <taxon>Halobacteria</taxon>
        <taxon>Halobacteriales</taxon>
        <taxon>Haloferacaceae</taxon>
        <taxon>Halogeometricum</taxon>
    </lineage>
</organism>
<evidence type="ECO:0000256" key="1">
    <source>
        <dbReference type="ARBA" id="ARBA00004141"/>
    </source>
</evidence>
<feature type="transmembrane region" description="Helical" evidence="5">
    <location>
        <begin position="80"/>
        <end position="97"/>
    </location>
</feature>
<dbReference type="Proteomes" id="UP000294028">
    <property type="component" value="Unassembled WGS sequence"/>
</dbReference>
<evidence type="ECO:0000256" key="4">
    <source>
        <dbReference type="ARBA" id="ARBA00023136"/>
    </source>
</evidence>
<accession>A0A482TI95</accession>
<feature type="transmembrane region" description="Helical" evidence="5">
    <location>
        <begin position="142"/>
        <end position="166"/>
    </location>
</feature>
<dbReference type="GO" id="GO:0016020">
    <property type="term" value="C:membrane"/>
    <property type="evidence" value="ECO:0007669"/>
    <property type="project" value="UniProtKB-SubCell"/>
</dbReference>
<feature type="transmembrane region" description="Helical" evidence="5">
    <location>
        <begin position="228"/>
        <end position="248"/>
    </location>
</feature>
<dbReference type="GO" id="GO:0006508">
    <property type="term" value="P:proteolysis"/>
    <property type="evidence" value="ECO:0007669"/>
    <property type="project" value="UniProtKB-KW"/>
</dbReference>
<dbReference type="InterPro" id="IPR022764">
    <property type="entry name" value="Peptidase_S54_rhomboid_dom"/>
</dbReference>
<sequence length="550" mass="59534">MEIPGVLTVQRAALLAAFVLALVVVFFTDRPAGRWGTALRRRFVLGVPWGSLITLVGVLAVYLFVQGGLHHWNRPLTIPFRAWSYFYPLGVVTAAFSHNGPGHLIGNLTATAMFAPVAEYAWGHFPRERGSTSFGSWRTNPYVRAFLIVPLVVFVAAILTAAFALGPIIGFSGAVFAFAGFALVNYPLVTVIALVGSRATRVVYNALQTPQLTASGHPAYITPWWADIAIQGHALGLFIGVFLGLVVVRNRPSAERPSALKLWTGVLLFGIQQSMWAVYWFRGGETYVLYRAVGVALVVTVAVIIAVTVVASDRYILRDTLGGAFAVRRWQTGAACLILVAAAISGPAVPYNLYTATDGDLPGDEISVGDYEVTYAENVTNGMTAAFELSALGETTAVKTSGVIVRSRERGIWTTAVTRGRLAFDGQTAVRVGGLGWRDTVYTVRDGWVTTQGGTAYRVFLSHNNTARVVHTSEPATAGPVIGGRNISIEAAAQGFYLRVKQGNESVAARLPENNQTVTLDGLTFAREKQNLFVEYDETRVKIAKREQYQ</sequence>
<gene>
    <name evidence="7" type="ORF">ELS19_06605</name>
</gene>
<evidence type="ECO:0000256" key="3">
    <source>
        <dbReference type="ARBA" id="ARBA00022989"/>
    </source>
</evidence>
<keyword evidence="4 5" id="KW-0472">Membrane</keyword>
<dbReference type="GO" id="GO:0004252">
    <property type="term" value="F:serine-type endopeptidase activity"/>
    <property type="evidence" value="ECO:0007669"/>
    <property type="project" value="InterPro"/>
</dbReference>
<dbReference type="OMA" id="WSYFYPL"/>
<dbReference type="SUPFAM" id="SSF144091">
    <property type="entry name" value="Rhomboid-like"/>
    <property type="match status" value="1"/>
</dbReference>
<dbReference type="Gene3D" id="1.20.1540.10">
    <property type="entry name" value="Rhomboid-like"/>
    <property type="match status" value="1"/>
</dbReference>
<name>A0A482TI95_9EURY</name>
<evidence type="ECO:0000256" key="5">
    <source>
        <dbReference type="SAM" id="Phobius"/>
    </source>
</evidence>
<feature type="transmembrane region" description="Helical" evidence="5">
    <location>
        <begin position="43"/>
        <end position="65"/>
    </location>
</feature>
<evidence type="ECO:0000259" key="6">
    <source>
        <dbReference type="Pfam" id="PF01694"/>
    </source>
</evidence>
<feature type="transmembrane region" description="Helical" evidence="5">
    <location>
        <begin position="287"/>
        <end position="311"/>
    </location>
</feature>
<evidence type="ECO:0000256" key="2">
    <source>
        <dbReference type="ARBA" id="ARBA00022692"/>
    </source>
</evidence>
<keyword evidence="3 5" id="KW-1133">Transmembrane helix</keyword>
<reference evidence="7 8" key="1">
    <citation type="submission" date="2018-12" db="EMBL/GenBank/DDBJ databases">
        <title>Genome analysis provides insights into bioremediation potentialities of Halogeometricum borinquense strain N11.</title>
        <authorList>
            <person name="Najjari A."/>
            <person name="Youssef N."/>
            <person name="Fhoula I."/>
            <person name="Ben Dhia O."/>
            <person name="Mahjoubi M."/>
            <person name="Ouzari H.I."/>
            <person name="Cherif A."/>
        </authorList>
    </citation>
    <scope>NUCLEOTIDE SEQUENCE [LARGE SCALE GENOMIC DNA]</scope>
    <source>
        <strain evidence="7 8">N11</strain>
    </source>
</reference>
<keyword evidence="2 5" id="KW-0812">Transmembrane</keyword>
<comment type="caution">
    <text evidence="7">The sequence shown here is derived from an EMBL/GenBank/DDBJ whole genome shotgun (WGS) entry which is preliminary data.</text>
</comment>
<keyword evidence="7" id="KW-0645">Protease</keyword>
<dbReference type="EMBL" id="RZHH01000002">
    <property type="protein sequence ID" value="RYJ13663.1"/>
    <property type="molecule type" value="Genomic_DNA"/>
</dbReference>
<evidence type="ECO:0000313" key="8">
    <source>
        <dbReference type="Proteomes" id="UP000294028"/>
    </source>
</evidence>
<proteinExistence type="predicted"/>
<feature type="transmembrane region" description="Helical" evidence="5">
    <location>
        <begin position="104"/>
        <end position="122"/>
    </location>
</feature>